<keyword evidence="2" id="KW-0812">Transmembrane</keyword>
<evidence type="ECO:0000256" key="2">
    <source>
        <dbReference type="SAM" id="Phobius"/>
    </source>
</evidence>
<dbReference type="OrthoDB" id="3903561at2759"/>
<dbReference type="AlphaFoldDB" id="A0A1G4BN52"/>
<feature type="transmembrane region" description="Helical" evidence="2">
    <location>
        <begin position="232"/>
        <end position="259"/>
    </location>
</feature>
<organism evidence="3 4">
    <name type="scientific">Colletotrichum orchidophilum</name>
    <dbReference type="NCBI Taxonomy" id="1209926"/>
    <lineage>
        <taxon>Eukaryota</taxon>
        <taxon>Fungi</taxon>
        <taxon>Dikarya</taxon>
        <taxon>Ascomycota</taxon>
        <taxon>Pezizomycotina</taxon>
        <taxon>Sordariomycetes</taxon>
        <taxon>Hypocreomycetidae</taxon>
        <taxon>Glomerellales</taxon>
        <taxon>Glomerellaceae</taxon>
        <taxon>Colletotrichum</taxon>
    </lineage>
</organism>
<evidence type="ECO:0000313" key="4">
    <source>
        <dbReference type="Proteomes" id="UP000176998"/>
    </source>
</evidence>
<keyword evidence="2" id="KW-0472">Membrane</keyword>
<keyword evidence="2" id="KW-1133">Transmembrane helix</keyword>
<evidence type="ECO:0000256" key="1">
    <source>
        <dbReference type="SAM" id="MobiDB-lite"/>
    </source>
</evidence>
<gene>
    <name evidence="3" type="ORF">CORC01_01827</name>
</gene>
<feature type="transmembrane region" description="Helical" evidence="2">
    <location>
        <begin position="588"/>
        <end position="606"/>
    </location>
</feature>
<keyword evidence="4" id="KW-1185">Reference proteome</keyword>
<accession>A0A1G4BN52</accession>
<feature type="region of interest" description="Disordered" evidence="1">
    <location>
        <begin position="1"/>
        <end position="34"/>
    </location>
</feature>
<name>A0A1G4BN52_9PEZI</name>
<feature type="transmembrane region" description="Helical" evidence="2">
    <location>
        <begin position="566"/>
        <end position="582"/>
    </location>
</feature>
<dbReference type="GeneID" id="34554991"/>
<feature type="transmembrane region" description="Helical" evidence="2">
    <location>
        <begin position="86"/>
        <end position="109"/>
    </location>
</feature>
<dbReference type="Proteomes" id="UP000176998">
    <property type="component" value="Unassembled WGS sequence"/>
</dbReference>
<reference evidence="3 4" key="1">
    <citation type="submission" date="2016-09" db="EMBL/GenBank/DDBJ databases">
        <authorList>
            <person name="Capua I."/>
            <person name="De Benedictis P."/>
            <person name="Joannis T."/>
            <person name="Lombin L.H."/>
            <person name="Cattoli G."/>
        </authorList>
    </citation>
    <scope>NUCLEOTIDE SEQUENCE [LARGE SCALE GENOMIC DNA]</scope>
    <source>
        <strain evidence="3 4">IMI 309357</strain>
    </source>
</reference>
<protein>
    <submittedName>
        <fullName evidence="3">Uncharacterized protein</fullName>
    </submittedName>
</protein>
<feature type="compositionally biased region" description="Polar residues" evidence="1">
    <location>
        <begin position="16"/>
        <end position="27"/>
    </location>
</feature>
<feature type="transmembrane region" description="Helical" evidence="2">
    <location>
        <begin position="613"/>
        <end position="631"/>
    </location>
</feature>
<feature type="transmembrane region" description="Helical" evidence="2">
    <location>
        <begin position="461"/>
        <end position="482"/>
    </location>
</feature>
<dbReference type="EMBL" id="MJBS01000010">
    <property type="protein sequence ID" value="OHF02726.1"/>
    <property type="molecule type" value="Genomic_DNA"/>
</dbReference>
<evidence type="ECO:0000313" key="3">
    <source>
        <dbReference type="EMBL" id="OHF02726.1"/>
    </source>
</evidence>
<sequence length="636" mass="72934">MLASRQHTCGAPNGIPPTTMTMDSANETGEDGPSTRSFAPLLIEERKPLKETTQFKLTKFRHSLWDRRQWREAFVAAFRDIRAIRWFAVLVWTLAIGWMAGLCTLLVFISSTKLYRDSACKPDGSFDVNKNQYNLWSSSGFFQIILAWGRFSFADAKVIDVAWDVIFGRGGQALLTWISWQVFADYTTTSMQVKPVTYDFFCTIFLQDQPGFRSTWQMIRDFARSRGLRSRFMMVIMVLVTIFILCFPTLGSAMTGYVANNDAYVQNYQGALIPFNDFKVVGFVIHDGWRIGMEGDTMLTFPDSDFGQDDNGYSGSSYEQKLGCMEDDPSYPYRRYTFNESTPDMERCSMYRNVSNYVCEYGFYGVENKNTTWMNETIPAPALNISSSWLKPTRLVSGWKWTDSGTDSRPEEVESNMTYASGNETYTKNYMKAFGSCQPMSDHGNGTDAARESYQWGFSYLQLYILILLLVLWTLSLAYMWLKARLTRGMRQRYDVPRGYKGVLTMSDAMRKELQETDPDQLSHDQLSAEIKKRLKGGSMQLELTHSPATYGFWRASWMWFKEEKWWVGAILLMLGLSLTLMHLDFLFGLWLLVPMMSHLLALMIGRSKKSRIVISLVSSVVGTISFLGPFKLLTR</sequence>
<dbReference type="STRING" id="1209926.A0A1G4BN52"/>
<dbReference type="RefSeq" id="XP_022479865.1">
    <property type="nucleotide sequence ID" value="XM_022613481.1"/>
</dbReference>
<proteinExistence type="predicted"/>
<comment type="caution">
    <text evidence="3">The sequence shown here is derived from an EMBL/GenBank/DDBJ whole genome shotgun (WGS) entry which is preliminary data.</text>
</comment>